<accession>A0AAD4MRQ5</accession>
<comment type="caution">
    <text evidence="1">The sequence shown here is derived from an EMBL/GenBank/DDBJ whole genome shotgun (WGS) entry which is preliminary data.</text>
</comment>
<keyword evidence="2" id="KW-1185">Reference proteome</keyword>
<dbReference type="Proteomes" id="UP001201812">
    <property type="component" value="Unassembled WGS sequence"/>
</dbReference>
<reference evidence="1" key="1">
    <citation type="submission" date="2022-01" db="EMBL/GenBank/DDBJ databases">
        <title>Genome Sequence Resource for Two Populations of Ditylenchus destructor, the Migratory Endoparasitic Phytonematode.</title>
        <authorList>
            <person name="Zhang H."/>
            <person name="Lin R."/>
            <person name="Xie B."/>
        </authorList>
    </citation>
    <scope>NUCLEOTIDE SEQUENCE</scope>
    <source>
        <strain evidence="1">BazhouSP</strain>
    </source>
</reference>
<evidence type="ECO:0000313" key="1">
    <source>
        <dbReference type="EMBL" id="KAI1704028.1"/>
    </source>
</evidence>
<evidence type="ECO:0000313" key="2">
    <source>
        <dbReference type="Proteomes" id="UP001201812"/>
    </source>
</evidence>
<dbReference type="AlphaFoldDB" id="A0AAD4MRQ5"/>
<gene>
    <name evidence="1" type="ORF">DdX_14529</name>
</gene>
<dbReference type="EMBL" id="JAKKPZ010000073">
    <property type="protein sequence ID" value="KAI1704028.1"/>
    <property type="molecule type" value="Genomic_DNA"/>
</dbReference>
<organism evidence="1 2">
    <name type="scientific">Ditylenchus destructor</name>
    <dbReference type="NCBI Taxonomy" id="166010"/>
    <lineage>
        <taxon>Eukaryota</taxon>
        <taxon>Metazoa</taxon>
        <taxon>Ecdysozoa</taxon>
        <taxon>Nematoda</taxon>
        <taxon>Chromadorea</taxon>
        <taxon>Rhabditida</taxon>
        <taxon>Tylenchina</taxon>
        <taxon>Tylenchomorpha</taxon>
        <taxon>Sphaerularioidea</taxon>
        <taxon>Anguinidae</taxon>
        <taxon>Anguininae</taxon>
        <taxon>Ditylenchus</taxon>
    </lineage>
</organism>
<name>A0AAD4MRQ5_9BILA</name>
<sequence>MSCSKPLPPFVCDSLYYLNRDRLERFLIVCRPMKNFIERYLHSKPYRVFDEFWINGGSYALFNNGVQWHPNRDDYSVQQFLAGQICSIDNPDFSPSWADRTYYSFAEMHPYLGPTIRIKKTFIDADGDTTYNSEHIAEMESISYLWRDDCIWIFNDDPIEIVAEDFLPILNSPTILQCKKLEIENAHFSFKDYKVLYKIKVMEARYYRGVFTDPNYWPDFLEQPGVKPIVAIHSYSGLREEFVDLTDRLKKAFLSATVPNAFKIVFIQDKEQKEEYLAKFRETNKTTSETLELKKGLPVEYQKKWLEEFYQDFYMYPGEDLEENWFEYFEIDTLARSSI</sequence>
<protein>
    <submittedName>
        <fullName evidence="1">Uncharacterized protein</fullName>
    </submittedName>
</protein>
<proteinExistence type="predicted"/>